<accession>A0A8S5TNU3</accession>
<protein>
    <submittedName>
        <fullName evidence="1">Uncharacterized protein</fullName>
    </submittedName>
</protein>
<organism evidence="1">
    <name type="scientific">Siphoviridae sp. ctyU16</name>
    <dbReference type="NCBI Taxonomy" id="2827976"/>
    <lineage>
        <taxon>Viruses</taxon>
        <taxon>Duplodnaviria</taxon>
        <taxon>Heunggongvirae</taxon>
        <taxon>Uroviricota</taxon>
        <taxon>Caudoviricetes</taxon>
    </lineage>
</organism>
<name>A0A8S5TNU3_9CAUD</name>
<proteinExistence type="predicted"/>
<dbReference type="EMBL" id="BK032868">
    <property type="protein sequence ID" value="DAF64801.1"/>
    <property type="molecule type" value="Genomic_DNA"/>
</dbReference>
<reference evidence="1" key="1">
    <citation type="journal article" date="2021" name="Proc. Natl. Acad. Sci. U.S.A.">
        <title>A Catalog of Tens of Thousands of Viruses from Human Metagenomes Reveals Hidden Associations with Chronic Diseases.</title>
        <authorList>
            <person name="Tisza M.J."/>
            <person name="Buck C.B."/>
        </authorList>
    </citation>
    <scope>NUCLEOTIDE SEQUENCE</scope>
    <source>
        <strain evidence="1">CtyU16</strain>
    </source>
</reference>
<evidence type="ECO:0000313" key="1">
    <source>
        <dbReference type="EMBL" id="DAF64801.1"/>
    </source>
</evidence>
<sequence>MTSDCLLSPRMITSVSSQSDRFSGIIPPFVSA</sequence>